<dbReference type="SUPFAM" id="SSF48403">
    <property type="entry name" value="Ankyrin repeat"/>
    <property type="match status" value="1"/>
</dbReference>
<gene>
    <name evidence="1" type="ORF">DYB32_001590</name>
</gene>
<evidence type="ECO:0000313" key="1">
    <source>
        <dbReference type="EMBL" id="RHY33516.1"/>
    </source>
</evidence>
<name>A0A418B5R1_9STRA</name>
<dbReference type="AlphaFoldDB" id="A0A418B5R1"/>
<comment type="caution">
    <text evidence="1">The sequence shown here is derived from an EMBL/GenBank/DDBJ whole genome shotgun (WGS) entry which is preliminary data.</text>
</comment>
<organism evidence="1 2">
    <name type="scientific">Aphanomyces invadans</name>
    <dbReference type="NCBI Taxonomy" id="157072"/>
    <lineage>
        <taxon>Eukaryota</taxon>
        <taxon>Sar</taxon>
        <taxon>Stramenopiles</taxon>
        <taxon>Oomycota</taxon>
        <taxon>Saprolegniomycetes</taxon>
        <taxon>Saprolegniales</taxon>
        <taxon>Verrucalvaceae</taxon>
        <taxon>Aphanomyces</taxon>
    </lineage>
</organism>
<dbReference type="Proteomes" id="UP000285060">
    <property type="component" value="Unassembled WGS sequence"/>
</dbReference>
<feature type="non-terminal residue" evidence="1">
    <location>
        <position position="1"/>
    </location>
</feature>
<evidence type="ECO:0000313" key="2">
    <source>
        <dbReference type="Proteomes" id="UP000285060"/>
    </source>
</evidence>
<keyword evidence="2" id="KW-1185">Reference proteome</keyword>
<dbReference type="EMBL" id="QUSY01000072">
    <property type="protein sequence ID" value="RHY33516.1"/>
    <property type="molecule type" value="Genomic_DNA"/>
</dbReference>
<accession>A0A418B5R1</accession>
<proteinExistence type="predicted"/>
<dbReference type="InterPro" id="IPR036770">
    <property type="entry name" value="Ankyrin_rpt-contain_sf"/>
</dbReference>
<reference evidence="1 2" key="1">
    <citation type="submission" date="2018-08" db="EMBL/GenBank/DDBJ databases">
        <title>Aphanomyces genome sequencing and annotation.</title>
        <authorList>
            <person name="Minardi D."/>
            <person name="Oidtmann B."/>
            <person name="Van Der Giezen M."/>
            <person name="Studholme D.J."/>
        </authorList>
    </citation>
    <scope>NUCLEOTIDE SEQUENCE [LARGE SCALE GENOMIC DNA]</scope>
    <source>
        <strain evidence="1 2">NJM0002</strain>
    </source>
</reference>
<protein>
    <submittedName>
        <fullName evidence="1">Uncharacterized protein</fullName>
    </submittedName>
</protein>
<dbReference type="Gene3D" id="1.25.40.20">
    <property type="entry name" value="Ankyrin repeat-containing domain"/>
    <property type="match status" value="1"/>
</dbReference>
<sequence length="91" mass="10007">DSSDATIFDEALTCAKCGGPYVQPSVFECAQYGLLDELKFLLDKEGESSPVDINMRDSHNATLLHWASLNNRLLVMMYVVQVTDDSATHPG</sequence>
<dbReference type="VEuPathDB" id="FungiDB:H310_06753"/>